<evidence type="ECO:0008006" key="3">
    <source>
        <dbReference type="Google" id="ProtNLM"/>
    </source>
</evidence>
<comment type="caution">
    <text evidence="1">The sequence shown here is derived from an EMBL/GenBank/DDBJ whole genome shotgun (WGS) entry which is preliminary data.</text>
</comment>
<name>A0ABV7LD64_9HYPH</name>
<dbReference type="SUPFAM" id="SSF56784">
    <property type="entry name" value="HAD-like"/>
    <property type="match status" value="1"/>
</dbReference>
<reference evidence="2" key="1">
    <citation type="journal article" date="2019" name="Int. J. Syst. Evol. Microbiol.">
        <title>The Global Catalogue of Microorganisms (GCM) 10K type strain sequencing project: providing services to taxonomists for standard genome sequencing and annotation.</title>
        <authorList>
            <consortium name="The Broad Institute Genomics Platform"/>
            <consortium name="The Broad Institute Genome Sequencing Center for Infectious Disease"/>
            <person name="Wu L."/>
            <person name="Ma J."/>
        </authorList>
    </citation>
    <scope>NUCLEOTIDE SEQUENCE [LARGE SCALE GENOMIC DNA]</scope>
    <source>
        <strain evidence="2">CCM 7941</strain>
    </source>
</reference>
<dbReference type="Proteomes" id="UP001595536">
    <property type="component" value="Unassembled WGS sequence"/>
</dbReference>
<dbReference type="RefSeq" id="WP_376830336.1">
    <property type="nucleotide sequence ID" value="NZ_JBHLWR010000006.1"/>
</dbReference>
<dbReference type="InterPro" id="IPR036412">
    <property type="entry name" value="HAD-like_sf"/>
</dbReference>
<evidence type="ECO:0000313" key="1">
    <source>
        <dbReference type="EMBL" id="MFC3265885.1"/>
    </source>
</evidence>
<dbReference type="EMBL" id="JBHRUV010000023">
    <property type="protein sequence ID" value="MFC3265885.1"/>
    <property type="molecule type" value="Genomic_DNA"/>
</dbReference>
<proteinExistence type="predicted"/>
<protein>
    <recommendedName>
        <fullName evidence="3">Polynucleotide kinase</fullName>
    </recommendedName>
</protein>
<evidence type="ECO:0000313" key="2">
    <source>
        <dbReference type="Proteomes" id="UP001595536"/>
    </source>
</evidence>
<sequence length="125" mass="14335">MRRRPWIGVDLDGTLAHFDEWRGVGHIGAPIAPMMARVRRWLEEDREVKIFTARASVDEPLRSEVIAHIHAWLERHGLPRLEVTCVKDLWMRELWDDRAVQVIPNTGVSVADELEAGRLARAGKP</sequence>
<dbReference type="InterPro" id="IPR023214">
    <property type="entry name" value="HAD_sf"/>
</dbReference>
<dbReference type="Gene3D" id="3.40.50.1000">
    <property type="entry name" value="HAD superfamily/HAD-like"/>
    <property type="match status" value="1"/>
</dbReference>
<accession>A0ABV7LD64</accession>
<gene>
    <name evidence="1" type="ORF">ACFOEX_05885</name>
</gene>
<organism evidence="1 2">
    <name type="scientific">Camelimonas abortus</name>
    <dbReference type="NCBI Taxonomy" id="1017184"/>
    <lineage>
        <taxon>Bacteria</taxon>
        <taxon>Pseudomonadati</taxon>
        <taxon>Pseudomonadota</taxon>
        <taxon>Alphaproteobacteria</taxon>
        <taxon>Hyphomicrobiales</taxon>
        <taxon>Chelatococcaceae</taxon>
        <taxon>Camelimonas</taxon>
    </lineage>
</organism>
<keyword evidence="2" id="KW-1185">Reference proteome</keyword>